<comment type="caution">
    <text evidence="2">The sequence shown here is derived from an EMBL/GenBank/DDBJ whole genome shotgun (WGS) entry which is preliminary data.</text>
</comment>
<reference evidence="2 3" key="1">
    <citation type="submission" date="2023-01" db="EMBL/GenBank/DDBJ databases">
        <title>Novel diversity within Roseofilum (Cyanobacteria; Desertifilaceae) from marine benthic mats with descriptions of four novel species.</title>
        <authorList>
            <person name="Wang Y."/>
            <person name="Berthold D.E."/>
            <person name="Hu J."/>
            <person name="Lefler F.W."/>
            <person name="Laughinghouse H.D. IV."/>
        </authorList>
    </citation>
    <scope>NUCLEOTIDE SEQUENCE [LARGE SCALE GENOMIC DNA]</scope>
    <source>
        <strain evidence="2 3">BLCC-M143</strain>
    </source>
</reference>
<proteinExistence type="predicted"/>
<keyword evidence="2" id="KW-0012">Acyltransferase</keyword>
<dbReference type="GO" id="GO:0016746">
    <property type="term" value="F:acyltransferase activity"/>
    <property type="evidence" value="ECO:0007669"/>
    <property type="project" value="UniProtKB-KW"/>
</dbReference>
<keyword evidence="3" id="KW-1185">Reference proteome</keyword>
<sequence>MSESIIDRIQPPLNHLPPQFNPWVLRSIQFVLPWWLRYRCGISKVETHNVENLARLYRQFQQRQIRLLLAFRHPSTNDPFSMAHLLWNAVPKAAKREKIALKSPVHCHFMYDRGIALWAGKMTGNLFSRLGGTSIQRGKLDREGLKCARNLLVDGRFPLALAPEGGVNDHSELMSPLEPGLAQLAFWCLDDLYKANREEQVAIVPIGIRYSFVQPPWEKVDALLTTLENDLNLAPISVPANTPPEMIRYRQLLRIGQALLGLMEAFYVQFYDITFPELPEVEDVNQAFSQRLHRLLEAALNVSESYFKITPKGTFLDRCRRLEQAGWERIYRSDIDTLSPVECGLGNWIAEEASLRMGHMRIVERVCAVTGKYVREKQTAERFAETLLILWKVINWIKTGIVGDRPDLGAQAAALTVGEPLWVNERWSQYKKSRRNAVSELTQDLQTALQELMDS</sequence>
<dbReference type="SUPFAM" id="SSF69593">
    <property type="entry name" value="Glycerol-3-phosphate (1)-acyltransferase"/>
    <property type="match status" value="1"/>
</dbReference>
<gene>
    <name evidence="2" type="ORF">PMH09_07740</name>
</gene>
<keyword evidence="2" id="KW-0808">Transferase</keyword>
<dbReference type="Proteomes" id="UP001232992">
    <property type="component" value="Unassembled WGS sequence"/>
</dbReference>
<name>A0ABT7BXS5_9CYAN</name>
<dbReference type="SMART" id="SM00563">
    <property type="entry name" value="PlsC"/>
    <property type="match status" value="1"/>
</dbReference>
<evidence type="ECO:0000313" key="2">
    <source>
        <dbReference type="EMBL" id="MDJ1183083.1"/>
    </source>
</evidence>
<evidence type="ECO:0000313" key="3">
    <source>
        <dbReference type="Proteomes" id="UP001232992"/>
    </source>
</evidence>
<dbReference type="EMBL" id="JAQOSQ010000006">
    <property type="protein sequence ID" value="MDJ1183083.1"/>
    <property type="molecule type" value="Genomic_DNA"/>
</dbReference>
<dbReference type="InterPro" id="IPR002123">
    <property type="entry name" value="Plipid/glycerol_acylTrfase"/>
</dbReference>
<protein>
    <submittedName>
        <fullName evidence="2">1-acyl-sn-glycerol-3-phosphate acyltransferase</fullName>
    </submittedName>
</protein>
<accession>A0ABT7BXS5</accession>
<feature type="domain" description="Phospholipid/glycerol acyltransferase" evidence="1">
    <location>
        <begin position="67"/>
        <end position="211"/>
    </location>
</feature>
<evidence type="ECO:0000259" key="1">
    <source>
        <dbReference type="SMART" id="SM00563"/>
    </source>
</evidence>
<dbReference type="Pfam" id="PF01553">
    <property type="entry name" value="Acyltransferase"/>
    <property type="match status" value="1"/>
</dbReference>
<dbReference type="RefSeq" id="WP_283757738.1">
    <property type="nucleotide sequence ID" value="NZ_JAQOSQ010000006.1"/>
</dbReference>
<organism evidence="2 3">
    <name type="scientific">Roseofilum casamattae BLCC-M143</name>
    <dbReference type="NCBI Taxonomy" id="3022442"/>
    <lineage>
        <taxon>Bacteria</taxon>
        <taxon>Bacillati</taxon>
        <taxon>Cyanobacteriota</taxon>
        <taxon>Cyanophyceae</taxon>
        <taxon>Desertifilales</taxon>
        <taxon>Desertifilaceae</taxon>
        <taxon>Roseofilum</taxon>
        <taxon>Roseofilum casamattae</taxon>
    </lineage>
</organism>